<dbReference type="Gene3D" id="1.10.630.10">
    <property type="entry name" value="Cytochrome P450"/>
    <property type="match status" value="1"/>
</dbReference>
<evidence type="ECO:0000256" key="9">
    <source>
        <dbReference type="ARBA" id="ARBA00022857"/>
    </source>
</evidence>
<evidence type="ECO:0000256" key="13">
    <source>
        <dbReference type="ARBA" id="ARBA00023033"/>
    </source>
</evidence>
<keyword evidence="12 16" id="KW-0408">Iron</keyword>
<dbReference type="PANTHER" id="PTHR19384:SF127">
    <property type="entry name" value="BIFUNCTIONAL CYTOCHROME P450_NADPH--P450 REDUCTASE"/>
    <property type="match status" value="1"/>
</dbReference>
<dbReference type="GO" id="GO:0010181">
    <property type="term" value="F:FMN binding"/>
    <property type="evidence" value="ECO:0007669"/>
    <property type="project" value="UniProtKB-UniRule"/>
</dbReference>
<dbReference type="STRING" id="1182545.A0A072Q5C9"/>
<dbReference type="GO" id="GO:0003958">
    <property type="term" value="F:NADPH-hemoprotein reductase activity"/>
    <property type="evidence" value="ECO:0007669"/>
    <property type="project" value="UniProtKB-UniRule"/>
</dbReference>
<dbReference type="EC" id="1.6.2.4" evidence="16"/>
<dbReference type="CDD" id="cd11068">
    <property type="entry name" value="CYP120A1"/>
    <property type="match status" value="1"/>
</dbReference>
<dbReference type="InterPro" id="IPR001433">
    <property type="entry name" value="OxRdtase_FAD/NAD-bd"/>
</dbReference>
<dbReference type="GO" id="GO:0050660">
    <property type="term" value="F:flavin adenine dinucleotide binding"/>
    <property type="evidence" value="ECO:0007669"/>
    <property type="project" value="TreeGrafter"/>
</dbReference>
<sequence>MTTPIPQPPPLPIIGNIRALDPANPTESFVRLAKEYGPIFQLSFFGRTRYFINSVELLNEVCDEKRFCKSVSGALEQIRNGVGDGLFSARLGEHNWEVAHRTLVPAFGPLGIHDMYDEMYDLATQLVAKWARGGPEHRINVTDDFTRLTLDSIALCAMGKRFNSFYSEEMHPFVGAMVRFLVESGARARKTKVEAFIRREPERQYWKDIEYMKSVCKELIEHRRANPVDKKDLLNAMLFGRDPKTKERLTDESLVNNMITFLIAGHETTSGLLSFVTYYLIKHPEVFQKARKEVDSVVGRGPVTADHITKMPYLEAILRETLRLNPTAPGISITSHPDQGDQVIGGGKYFIPKGITIFCNLSSVGRDQSVFGDDAEDFRPERMYGENFTKLPPNAWKPFGNGARGCIGRPFAWQEALLALALILQNFDLKLDDPSYQLHIKSTLTIKPGDLYIHATPRDGVEVLNIERKLYEGVRAPPPRQGSRAVKAEQAASGKPLLVLYGSNAGTCEGLAQKLGQSAGGRGYAAKILPLDDGIGAISKDVPVVIVTASYEGNPPDNADAFVNWLKGADSSKKLQDVHFTVFGCGHHDWVTTYQRVPKLVEAEMLARGATKIAARGESDVAKGRVFDDFDSWQDEQLWPVLAAGTTDSQPNDALDMEIDKNARASHLRHNVQNAQVLRNDLLTPAGAPEKRITEFHLPDGMPYEAGDYLALLPVGNIQTISRVLRRFVLPWDATMTLRKGAHTTIPTEVPVSIMTVLGSYVELNSAASRKDVATINKYAKDEDVVDEKLLDVPHPPSVLQVLEQHPGIELPFSVFLSMLTPMRIRQYSISSSALLDPRKVRIVYSVVNSDPQHLGVATNYLKTLPAGSTVQVMIKKSHASFHLPDDLKTPILMLCAGTGLAPFLGFIEERAARIAKAGVSSSDIGEAVLFVGCRDPDQDRLYADELDRWQRDGVVKVYYAFSRRPEKSAGCKYAQDRLWAERDEASRLFAAGARAYICGSSALGKGIADVVAKLVVAKAKTQSKELTLDQGLKWWEGLRGERYAVDVFD</sequence>
<dbReference type="Pfam" id="PF00258">
    <property type="entry name" value="Flavodoxin_1"/>
    <property type="match status" value="1"/>
</dbReference>
<evidence type="ECO:0000256" key="3">
    <source>
        <dbReference type="ARBA" id="ARBA00022448"/>
    </source>
</evidence>
<keyword evidence="6 16" id="KW-0288">FMN</keyword>
<dbReference type="PRINTS" id="PR00385">
    <property type="entry name" value="P450"/>
</dbReference>
<dbReference type="Gene3D" id="2.40.30.10">
    <property type="entry name" value="Translation factors"/>
    <property type="match status" value="1"/>
</dbReference>
<dbReference type="SUPFAM" id="SSF63380">
    <property type="entry name" value="Riboflavin synthase domain-like"/>
    <property type="match status" value="1"/>
</dbReference>
<keyword evidence="13 16" id="KW-0503">Monooxygenase</keyword>
<dbReference type="SUPFAM" id="SSF52343">
    <property type="entry name" value="Ferredoxin reductase-like, C-terminal NADP-linked domain"/>
    <property type="match status" value="1"/>
</dbReference>
<dbReference type="Pfam" id="PF00067">
    <property type="entry name" value="p450"/>
    <property type="match status" value="1"/>
</dbReference>
<dbReference type="InterPro" id="IPR017938">
    <property type="entry name" value="Riboflavin_synthase-like_b-brl"/>
</dbReference>
<dbReference type="Gene3D" id="1.20.990.10">
    <property type="entry name" value="NADPH-cytochrome p450 Reductase, Chain A, domain 3"/>
    <property type="match status" value="1"/>
</dbReference>
<dbReference type="InterPro" id="IPR017972">
    <property type="entry name" value="Cyt_P450_CS"/>
</dbReference>
<evidence type="ECO:0000256" key="15">
    <source>
        <dbReference type="ARBA" id="ARBA00049342"/>
    </source>
</evidence>
<dbReference type="VEuPathDB" id="FungiDB:A1O9_01116"/>
<keyword evidence="4 16" id="KW-0349">Heme</keyword>
<comment type="caution">
    <text evidence="20">The sequence shown here is derived from an EMBL/GenBank/DDBJ whole genome shotgun (WGS) entry which is preliminary data.</text>
</comment>
<proteinExistence type="inferred from homology"/>
<dbReference type="Gene3D" id="3.40.50.360">
    <property type="match status" value="1"/>
</dbReference>
<dbReference type="InterPro" id="IPR023173">
    <property type="entry name" value="NADPH_Cyt_P450_Rdtase_alpha"/>
</dbReference>
<dbReference type="PANTHER" id="PTHR19384">
    <property type="entry name" value="NITRIC OXIDE SYNTHASE-RELATED"/>
    <property type="match status" value="1"/>
</dbReference>
<evidence type="ECO:0000256" key="7">
    <source>
        <dbReference type="ARBA" id="ARBA00022723"/>
    </source>
</evidence>
<feature type="binding site" description="axial binding residue" evidence="17">
    <location>
        <position position="406"/>
    </location>
    <ligand>
        <name>heme</name>
        <dbReference type="ChEBI" id="CHEBI:30413"/>
    </ligand>
    <ligandPart>
        <name>Fe</name>
        <dbReference type="ChEBI" id="CHEBI:18248"/>
    </ligandPart>
</feature>
<dbReference type="SUPFAM" id="SSF52218">
    <property type="entry name" value="Flavoproteins"/>
    <property type="match status" value="1"/>
</dbReference>
<accession>A0A072Q5C9</accession>
<dbReference type="InterPro" id="IPR003097">
    <property type="entry name" value="CysJ-like_FAD-binding"/>
</dbReference>
<dbReference type="CDD" id="cd06206">
    <property type="entry name" value="bifunctional_CYPOR"/>
    <property type="match status" value="1"/>
</dbReference>
<dbReference type="Pfam" id="PF00175">
    <property type="entry name" value="NAD_binding_1"/>
    <property type="match status" value="1"/>
</dbReference>
<dbReference type="PROSITE" id="PS51384">
    <property type="entry name" value="FAD_FR"/>
    <property type="match status" value="1"/>
</dbReference>
<keyword evidence="10 16" id="KW-0249">Electron transport</keyword>
<evidence type="ECO:0000256" key="10">
    <source>
        <dbReference type="ARBA" id="ARBA00022982"/>
    </source>
</evidence>
<dbReference type="PROSITE" id="PS50902">
    <property type="entry name" value="FLAVODOXIN_LIKE"/>
    <property type="match status" value="1"/>
</dbReference>
<evidence type="ECO:0000256" key="2">
    <source>
        <dbReference type="ARBA" id="ARBA00010018"/>
    </source>
</evidence>
<evidence type="ECO:0000256" key="6">
    <source>
        <dbReference type="ARBA" id="ARBA00022643"/>
    </source>
</evidence>
<dbReference type="Pfam" id="PF00667">
    <property type="entry name" value="FAD_binding_1"/>
    <property type="match status" value="1"/>
</dbReference>
<name>A0A072Q5C9_9EURO</name>
<dbReference type="EMBL" id="AMGV01000001">
    <property type="protein sequence ID" value="KEF63140.1"/>
    <property type="molecule type" value="Genomic_DNA"/>
</dbReference>
<evidence type="ECO:0000256" key="1">
    <source>
        <dbReference type="ARBA" id="ARBA00001971"/>
    </source>
</evidence>
<dbReference type="PRINTS" id="PR00463">
    <property type="entry name" value="EP450I"/>
</dbReference>
<dbReference type="EC" id="1.14.14.1" evidence="16"/>
<dbReference type="InterPro" id="IPR001128">
    <property type="entry name" value="Cyt_P450"/>
</dbReference>
<feature type="domain" description="Flavodoxin-like" evidence="18">
    <location>
        <begin position="497"/>
        <end position="638"/>
    </location>
</feature>
<keyword evidence="8 16" id="KW-0274">FAD</keyword>
<comment type="catalytic activity">
    <reaction evidence="14 16">
        <text>an organic molecule + reduced [NADPH--hemoprotein reductase] + O2 = an alcohol + oxidized [NADPH--hemoprotein reductase] + H2O + H(+)</text>
        <dbReference type="Rhea" id="RHEA:17149"/>
        <dbReference type="Rhea" id="RHEA-COMP:11964"/>
        <dbReference type="Rhea" id="RHEA-COMP:11965"/>
        <dbReference type="ChEBI" id="CHEBI:15377"/>
        <dbReference type="ChEBI" id="CHEBI:15378"/>
        <dbReference type="ChEBI" id="CHEBI:15379"/>
        <dbReference type="ChEBI" id="CHEBI:30879"/>
        <dbReference type="ChEBI" id="CHEBI:57618"/>
        <dbReference type="ChEBI" id="CHEBI:58210"/>
        <dbReference type="ChEBI" id="CHEBI:142491"/>
        <dbReference type="EC" id="1.14.14.1"/>
    </reaction>
</comment>
<evidence type="ECO:0000256" key="14">
    <source>
        <dbReference type="ARBA" id="ARBA00047827"/>
    </source>
</evidence>
<dbReference type="RefSeq" id="XP_013265730.1">
    <property type="nucleotide sequence ID" value="XM_013410276.1"/>
</dbReference>
<keyword evidence="9 16" id="KW-0521">NADP</keyword>
<comment type="similarity">
    <text evidence="2 16">In the N-terminal section; belongs to the cytochrome P450 family.</text>
</comment>
<dbReference type="SUPFAM" id="SSF48264">
    <property type="entry name" value="Cytochrome P450"/>
    <property type="match status" value="1"/>
</dbReference>
<dbReference type="OrthoDB" id="1470350at2759"/>
<dbReference type="PIRSF" id="PIRSF000209">
    <property type="entry name" value="Bifunctional_P450_P450R"/>
    <property type="match status" value="1"/>
</dbReference>
<dbReference type="PROSITE" id="PS00086">
    <property type="entry name" value="CYTOCHROME_P450"/>
    <property type="match status" value="1"/>
</dbReference>
<evidence type="ECO:0000259" key="18">
    <source>
        <dbReference type="PROSITE" id="PS50902"/>
    </source>
</evidence>
<dbReference type="FunFam" id="1.10.630.10:FF:000040">
    <property type="entry name" value="Bifunctional cytochrome P450/NADPH--P450 reductase"/>
    <property type="match status" value="1"/>
</dbReference>
<dbReference type="Proteomes" id="UP000027920">
    <property type="component" value="Unassembled WGS sequence"/>
</dbReference>
<evidence type="ECO:0000256" key="11">
    <source>
        <dbReference type="ARBA" id="ARBA00023002"/>
    </source>
</evidence>
<feature type="domain" description="FAD-binding FR-type" evidence="19">
    <location>
        <begin position="670"/>
        <end position="885"/>
    </location>
</feature>
<dbReference type="InterPro" id="IPR023206">
    <property type="entry name" value="Bifunctional_P450_P450_red"/>
</dbReference>
<dbReference type="AlphaFoldDB" id="A0A072Q5C9"/>
<keyword evidence="3 16" id="KW-0813">Transport</keyword>
<evidence type="ECO:0000256" key="16">
    <source>
        <dbReference type="PIRNR" id="PIRNR000209"/>
    </source>
</evidence>
<keyword evidence="11 16" id="KW-0560">Oxidoreductase</keyword>
<dbReference type="InterPro" id="IPR036396">
    <property type="entry name" value="Cyt_P450_sf"/>
</dbReference>
<keyword evidence="21" id="KW-1185">Reference proteome</keyword>
<dbReference type="InterPro" id="IPR039261">
    <property type="entry name" value="FNR_nucleotide-bd"/>
</dbReference>
<dbReference type="GO" id="GO:0020037">
    <property type="term" value="F:heme binding"/>
    <property type="evidence" value="ECO:0007669"/>
    <property type="project" value="UniProtKB-UniRule"/>
</dbReference>
<dbReference type="InterPro" id="IPR017927">
    <property type="entry name" value="FAD-bd_FR_type"/>
</dbReference>
<dbReference type="HOGENOM" id="CLU_001570_7_0_1"/>
<comment type="cofactor">
    <cofactor evidence="16">
        <name>FAD</name>
        <dbReference type="ChEBI" id="CHEBI:57692"/>
    </cofactor>
    <cofactor evidence="16">
        <name>FMN</name>
        <dbReference type="ChEBI" id="CHEBI:58210"/>
    </cofactor>
</comment>
<keyword evidence="7 16" id="KW-0479">Metal-binding</keyword>
<evidence type="ECO:0000313" key="21">
    <source>
        <dbReference type="Proteomes" id="UP000027920"/>
    </source>
</evidence>
<dbReference type="InterPro" id="IPR029039">
    <property type="entry name" value="Flavoprotein-like_sf"/>
</dbReference>
<evidence type="ECO:0000256" key="8">
    <source>
        <dbReference type="ARBA" id="ARBA00022827"/>
    </source>
</evidence>
<protein>
    <recommendedName>
        <fullName evidence="16">Bifunctional cytochrome P450/NADPH--P450 reductase</fullName>
    </recommendedName>
    <domain>
        <recommendedName>
            <fullName evidence="16">Cytochrome P450</fullName>
            <ecNumber evidence="16">1.14.14.1</ecNumber>
        </recommendedName>
    </domain>
    <domain>
        <recommendedName>
            <fullName evidence="16">NADPH--cytochrome P450 reductase</fullName>
            <ecNumber evidence="16">1.6.2.4</ecNumber>
        </recommendedName>
    </domain>
</protein>
<keyword evidence="5 16" id="KW-0285">Flavoprotein</keyword>
<dbReference type="GeneID" id="25276064"/>
<dbReference type="Gene3D" id="3.40.50.80">
    <property type="entry name" value="Nucleotide-binding domain of ferredoxin-NADP reductase (FNR) module"/>
    <property type="match status" value="1"/>
</dbReference>
<evidence type="ECO:0000313" key="20">
    <source>
        <dbReference type="EMBL" id="KEF63140.1"/>
    </source>
</evidence>
<evidence type="ECO:0000259" key="19">
    <source>
        <dbReference type="PROSITE" id="PS51384"/>
    </source>
</evidence>
<reference evidence="20 21" key="1">
    <citation type="submission" date="2013-03" db="EMBL/GenBank/DDBJ databases">
        <title>The Genome Sequence of Exophiala aquamarina CBS 119918.</title>
        <authorList>
            <consortium name="The Broad Institute Genomics Platform"/>
            <person name="Cuomo C."/>
            <person name="de Hoog S."/>
            <person name="Gorbushina A."/>
            <person name="Walker B."/>
            <person name="Young S.K."/>
            <person name="Zeng Q."/>
            <person name="Gargeya S."/>
            <person name="Fitzgerald M."/>
            <person name="Haas B."/>
            <person name="Abouelleil A."/>
            <person name="Allen A.W."/>
            <person name="Alvarado L."/>
            <person name="Arachchi H.M."/>
            <person name="Berlin A.M."/>
            <person name="Chapman S.B."/>
            <person name="Gainer-Dewar J."/>
            <person name="Goldberg J."/>
            <person name="Griggs A."/>
            <person name="Gujja S."/>
            <person name="Hansen M."/>
            <person name="Howarth C."/>
            <person name="Imamovic A."/>
            <person name="Ireland A."/>
            <person name="Larimer J."/>
            <person name="McCowan C."/>
            <person name="Murphy C."/>
            <person name="Pearson M."/>
            <person name="Poon T.W."/>
            <person name="Priest M."/>
            <person name="Roberts A."/>
            <person name="Saif S."/>
            <person name="Shea T."/>
            <person name="Sisk P."/>
            <person name="Sykes S."/>
            <person name="Wortman J."/>
            <person name="Nusbaum C."/>
            <person name="Birren B."/>
        </authorList>
    </citation>
    <scope>NUCLEOTIDE SEQUENCE [LARGE SCALE GENOMIC DNA]</scope>
    <source>
        <strain evidence="20 21">CBS 119918</strain>
    </source>
</reference>
<comment type="catalytic activity">
    <reaction evidence="15 16">
        <text>2 oxidized [cytochrome P450] + NADPH = 2 reduced [cytochrome P450] + NADP(+) + H(+)</text>
        <dbReference type="Rhea" id="RHEA:24040"/>
        <dbReference type="Rhea" id="RHEA-COMP:14627"/>
        <dbReference type="Rhea" id="RHEA-COMP:14628"/>
        <dbReference type="ChEBI" id="CHEBI:15378"/>
        <dbReference type="ChEBI" id="CHEBI:55376"/>
        <dbReference type="ChEBI" id="CHEBI:57783"/>
        <dbReference type="ChEBI" id="CHEBI:58349"/>
        <dbReference type="ChEBI" id="CHEBI:60344"/>
        <dbReference type="EC" id="1.6.2.4"/>
    </reaction>
</comment>
<organism evidence="20 21">
    <name type="scientific">Exophiala aquamarina CBS 119918</name>
    <dbReference type="NCBI Taxonomy" id="1182545"/>
    <lineage>
        <taxon>Eukaryota</taxon>
        <taxon>Fungi</taxon>
        <taxon>Dikarya</taxon>
        <taxon>Ascomycota</taxon>
        <taxon>Pezizomycotina</taxon>
        <taxon>Eurotiomycetes</taxon>
        <taxon>Chaetothyriomycetidae</taxon>
        <taxon>Chaetothyriales</taxon>
        <taxon>Herpotrichiellaceae</taxon>
        <taxon>Exophiala</taxon>
    </lineage>
</organism>
<evidence type="ECO:0000256" key="4">
    <source>
        <dbReference type="ARBA" id="ARBA00022617"/>
    </source>
</evidence>
<dbReference type="InterPro" id="IPR008254">
    <property type="entry name" value="Flavodoxin/NO_synth"/>
</dbReference>
<evidence type="ECO:0000256" key="5">
    <source>
        <dbReference type="ARBA" id="ARBA00022630"/>
    </source>
</evidence>
<dbReference type="GO" id="GO:0005506">
    <property type="term" value="F:iron ion binding"/>
    <property type="evidence" value="ECO:0007669"/>
    <property type="project" value="UniProtKB-UniRule"/>
</dbReference>
<evidence type="ECO:0000256" key="17">
    <source>
        <dbReference type="PIRSR" id="PIRSR000209-1"/>
    </source>
</evidence>
<evidence type="ECO:0000256" key="12">
    <source>
        <dbReference type="ARBA" id="ARBA00023004"/>
    </source>
</evidence>
<dbReference type="GO" id="GO:0005829">
    <property type="term" value="C:cytosol"/>
    <property type="evidence" value="ECO:0007669"/>
    <property type="project" value="TreeGrafter"/>
</dbReference>
<dbReference type="InterPro" id="IPR002401">
    <property type="entry name" value="Cyt_P450_E_grp-I"/>
</dbReference>
<comment type="cofactor">
    <cofactor evidence="1 16 17">
        <name>heme</name>
        <dbReference type="ChEBI" id="CHEBI:30413"/>
    </cofactor>
</comment>
<dbReference type="GO" id="GO:0070330">
    <property type="term" value="F:aromatase activity"/>
    <property type="evidence" value="ECO:0007669"/>
    <property type="project" value="UniProtKB-UniRule"/>
</dbReference>
<gene>
    <name evidence="20" type="ORF">A1O9_01116</name>
</gene>